<dbReference type="GO" id="GO:0005634">
    <property type="term" value="C:nucleus"/>
    <property type="evidence" value="ECO:0007669"/>
    <property type="project" value="UniProtKB-SubCell"/>
</dbReference>
<dbReference type="EC" id="3.1.13.4" evidence="7"/>
<keyword evidence="11" id="KW-0378">Hydrolase</keyword>
<evidence type="ECO:0000256" key="3">
    <source>
        <dbReference type="ARBA" id="ARBA00004123"/>
    </source>
</evidence>
<keyword evidence="9" id="KW-0540">Nuclease</keyword>
<name>A0A2I0W065_9ASPA</name>
<dbReference type="GO" id="GO:0003723">
    <property type="term" value="F:RNA binding"/>
    <property type="evidence" value="ECO:0007669"/>
    <property type="project" value="UniProtKB-KW"/>
</dbReference>
<reference evidence="18 19" key="1">
    <citation type="journal article" date="2016" name="Sci. Rep.">
        <title>The Dendrobium catenatum Lindl. genome sequence provides insights into polysaccharide synthase, floral development and adaptive evolution.</title>
        <authorList>
            <person name="Zhang G.Q."/>
            <person name="Xu Q."/>
            <person name="Bian C."/>
            <person name="Tsai W.C."/>
            <person name="Yeh C.M."/>
            <person name="Liu K.W."/>
            <person name="Yoshida K."/>
            <person name="Zhang L.S."/>
            <person name="Chang S.B."/>
            <person name="Chen F."/>
            <person name="Shi Y."/>
            <person name="Su Y.Y."/>
            <person name="Zhang Y.Q."/>
            <person name="Chen L.J."/>
            <person name="Yin Y."/>
            <person name="Lin M."/>
            <person name="Huang H."/>
            <person name="Deng H."/>
            <person name="Wang Z.W."/>
            <person name="Zhu S.L."/>
            <person name="Zhao X."/>
            <person name="Deng C."/>
            <person name="Niu S.C."/>
            <person name="Huang J."/>
            <person name="Wang M."/>
            <person name="Liu G.H."/>
            <person name="Yang H.J."/>
            <person name="Xiao X.J."/>
            <person name="Hsiao Y.Y."/>
            <person name="Wu W.L."/>
            <person name="Chen Y.Y."/>
            <person name="Mitsuda N."/>
            <person name="Ohme-Takagi M."/>
            <person name="Luo Y.B."/>
            <person name="Van de Peer Y."/>
            <person name="Liu Z.J."/>
        </authorList>
    </citation>
    <scope>NUCLEOTIDE SEQUENCE [LARGE SCALE GENOMIC DNA]</scope>
    <source>
        <tissue evidence="18">The whole plant</tissue>
    </source>
</reference>
<keyword evidence="10" id="KW-0479">Metal-binding</keyword>
<comment type="function">
    <text evidence="17">Ubiquitous transcription factor required for a diverse set of processes. It is a component of the CCR4 complex involved in the control of gene expression.</text>
</comment>
<dbReference type="GO" id="GO:0005737">
    <property type="term" value="C:cytoplasm"/>
    <property type="evidence" value="ECO:0007669"/>
    <property type="project" value="UniProtKB-SubCell"/>
</dbReference>
<evidence type="ECO:0000256" key="14">
    <source>
        <dbReference type="ARBA" id="ARBA00023015"/>
    </source>
</evidence>
<protein>
    <recommendedName>
        <fullName evidence="7">poly(A)-specific ribonuclease</fullName>
        <ecNumber evidence="7">3.1.13.4</ecNumber>
    </recommendedName>
</protein>
<keyword evidence="16" id="KW-0539">Nucleus</keyword>
<evidence type="ECO:0000256" key="2">
    <source>
        <dbReference type="ARBA" id="ARBA00001968"/>
    </source>
</evidence>
<evidence type="ECO:0000313" key="18">
    <source>
        <dbReference type="EMBL" id="PKU69046.1"/>
    </source>
</evidence>
<dbReference type="InterPro" id="IPR012337">
    <property type="entry name" value="RNaseH-like_sf"/>
</dbReference>
<comment type="similarity">
    <text evidence="5">Belongs to the CAF1 family.</text>
</comment>
<comment type="subunit">
    <text evidence="6">Component of the CCR4-NOT complex, at least composed of CRR4 and CAF1 proteins.</text>
</comment>
<evidence type="ECO:0000313" key="19">
    <source>
        <dbReference type="Proteomes" id="UP000233837"/>
    </source>
</evidence>
<keyword evidence="15" id="KW-0804">Transcription</keyword>
<evidence type="ECO:0000256" key="12">
    <source>
        <dbReference type="ARBA" id="ARBA00022839"/>
    </source>
</evidence>
<dbReference type="AlphaFoldDB" id="A0A2I0W065"/>
<evidence type="ECO:0000256" key="7">
    <source>
        <dbReference type="ARBA" id="ARBA00012161"/>
    </source>
</evidence>
<dbReference type="Gene3D" id="3.30.420.10">
    <property type="entry name" value="Ribonuclease H-like superfamily/Ribonuclease H"/>
    <property type="match status" value="1"/>
</dbReference>
<dbReference type="OrthoDB" id="10270994at2759"/>
<evidence type="ECO:0000256" key="11">
    <source>
        <dbReference type="ARBA" id="ARBA00022801"/>
    </source>
</evidence>
<evidence type="ECO:0000256" key="15">
    <source>
        <dbReference type="ARBA" id="ARBA00023163"/>
    </source>
</evidence>
<evidence type="ECO:0000256" key="5">
    <source>
        <dbReference type="ARBA" id="ARBA00008372"/>
    </source>
</evidence>
<dbReference type="STRING" id="906689.A0A2I0W065"/>
<comment type="subcellular location">
    <subcellularLocation>
        <location evidence="4">Cytoplasm</location>
    </subcellularLocation>
    <subcellularLocation>
        <location evidence="3">Nucleus</location>
    </subcellularLocation>
</comment>
<keyword evidence="19" id="KW-1185">Reference proteome</keyword>
<accession>A0A2I0W065</accession>
<gene>
    <name evidence="18" type="primary">CAF1-7</name>
    <name evidence="18" type="ORF">MA16_Dca002315</name>
</gene>
<dbReference type="GO" id="GO:0004535">
    <property type="term" value="F:poly(A)-specific ribonuclease activity"/>
    <property type="evidence" value="ECO:0007669"/>
    <property type="project" value="UniProtKB-EC"/>
</dbReference>
<keyword evidence="8" id="KW-0963">Cytoplasm</keyword>
<evidence type="ECO:0000256" key="17">
    <source>
        <dbReference type="ARBA" id="ARBA00025148"/>
    </source>
</evidence>
<reference evidence="18 19" key="2">
    <citation type="journal article" date="2017" name="Nature">
        <title>The Apostasia genome and the evolution of orchids.</title>
        <authorList>
            <person name="Zhang G.Q."/>
            <person name="Liu K.W."/>
            <person name="Li Z."/>
            <person name="Lohaus R."/>
            <person name="Hsiao Y.Y."/>
            <person name="Niu S.C."/>
            <person name="Wang J.Y."/>
            <person name="Lin Y.C."/>
            <person name="Xu Q."/>
            <person name="Chen L.J."/>
            <person name="Yoshida K."/>
            <person name="Fujiwara S."/>
            <person name="Wang Z.W."/>
            <person name="Zhang Y.Q."/>
            <person name="Mitsuda N."/>
            <person name="Wang M."/>
            <person name="Liu G.H."/>
            <person name="Pecoraro L."/>
            <person name="Huang H.X."/>
            <person name="Xiao X.J."/>
            <person name="Lin M."/>
            <person name="Wu X.Y."/>
            <person name="Wu W.L."/>
            <person name="Chen Y.Y."/>
            <person name="Chang S.B."/>
            <person name="Sakamoto S."/>
            <person name="Ohme-Takagi M."/>
            <person name="Yagi M."/>
            <person name="Zeng S.J."/>
            <person name="Shen C.Y."/>
            <person name="Yeh C.M."/>
            <person name="Luo Y.B."/>
            <person name="Tsai W.C."/>
            <person name="Van de Peer Y."/>
            <person name="Liu Z.J."/>
        </authorList>
    </citation>
    <scope>NUCLEOTIDE SEQUENCE [LARGE SCALE GENOMIC DNA]</scope>
    <source>
        <tissue evidence="18">The whole plant</tissue>
    </source>
</reference>
<sequence length="276" mass="31850">MWSLDYLDGNFAADPVEIREVWDSNLEEELSLIRSIIADYPFISMNTKFPAFLIPSAITSPTSFVFNYQNIKSNIDAIKLIQLGLTFFNSSGHLPHFGSPPRPCIWQFNFREFDTTRDIFDRNHMDFLRRSGMDIEKNHLLGVTADHFSELIISSGIVQNNSVQWITFHSYLDLGYLLKTLTRHNLPDSHEGFLRSVLRYFPKIYDIKTLMKLCNNHSPRVLNKVAEDLGLNRVGRYHQTGSDSLLVAAVFRKLKDHFFLRSIERYAGALRGLSLD</sequence>
<dbReference type="PANTHER" id="PTHR10797">
    <property type="entry name" value="CCR4-NOT TRANSCRIPTION COMPLEX SUBUNIT"/>
    <property type="match status" value="1"/>
</dbReference>
<keyword evidence="13" id="KW-0694">RNA-binding</keyword>
<dbReference type="GO" id="GO:0046872">
    <property type="term" value="F:metal ion binding"/>
    <property type="evidence" value="ECO:0007669"/>
    <property type="project" value="UniProtKB-KW"/>
</dbReference>
<evidence type="ECO:0000256" key="16">
    <source>
        <dbReference type="ARBA" id="ARBA00023242"/>
    </source>
</evidence>
<evidence type="ECO:0000256" key="4">
    <source>
        <dbReference type="ARBA" id="ARBA00004496"/>
    </source>
</evidence>
<keyword evidence="14" id="KW-0805">Transcription regulation</keyword>
<comment type="catalytic activity">
    <reaction evidence="1">
        <text>Exonucleolytic cleavage of poly(A) to 5'-AMP.</text>
        <dbReference type="EC" id="3.1.13.4"/>
    </reaction>
</comment>
<keyword evidence="12" id="KW-0269">Exonuclease</keyword>
<dbReference type="InterPro" id="IPR006941">
    <property type="entry name" value="RNase_CAF1"/>
</dbReference>
<dbReference type="Pfam" id="PF04857">
    <property type="entry name" value="CAF1"/>
    <property type="match status" value="2"/>
</dbReference>
<dbReference type="Proteomes" id="UP000233837">
    <property type="component" value="Unassembled WGS sequence"/>
</dbReference>
<dbReference type="GO" id="GO:0030014">
    <property type="term" value="C:CCR4-NOT complex"/>
    <property type="evidence" value="ECO:0007669"/>
    <property type="project" value="InterPro"/>
</dbReference>
<dbReference type="EMBL" id="KZ503041">
    <property type="protein sequence ID" value="PKU69046.1"/>
    <property type="molecule type" value="Genomic_DNA"/>
</dbReference>
<proteinExistence type="inferred from homology"/>
<dbReference type="InterPro" id="IPR036397">
    <property type="entry name" value="RNaseH_sf"/>
</dbReference>
<organism evidence="18 19">
    <name type="scientific">Dendrobium catenatum</name>
    <dbReference type="NCBI Taxonomy" id="906689"/>
    <lineage>
        <taxon>Eukaryota</taxon>
        <taxon>Viridiplantae</taxon>
        <taxon>Streptophyta</taxon>
        <taxon>Embryophyta</taxon>
        <taxon>Tracheophyta</taxon>
        <taxon>Spermatophyta</taxon>
        <taxon>Magnoliopsida</taxon>
        <taxon>Liliopsida</taxon>
        <taxon>Asparagales</taxon>
        <taxon>Orchidaceae</taxon>
        <taxon>Epidendroideae</taxon>
        <taxon>Malaxideae</taxon>
        <taxon>Dendrobiinae</taxon>
        <taxon>Dendrobium</taxon>
    </lineage>
</organism>
<evidence type="ECO:0000256" key="6">
    <source>
        <dbReference type="ARBA" id="ARBA00011757"/>
    </source>
</evidence>
<dbReference type="InterPro" id="IPR039637">
    <property type="entry name" value="CNOT7/CNOT8/Pop2"/>
</dbReference>
<dbReference type="SUPFAM" id="SSF53098">
    <property type="entry name" value="Ribonuclease H-like"/>
    <property type="match status" value="1"/>
</dbReference>
<evidence type="ECO:0000256" key="9">
    <source>
        <dbReference type="ARBA" id="ARBA00022722"/>
    </source>
</evidence>
<evidence type="ECO:0000256" key="1">
    <source>
        <dbReference type="ARBA" id="ARBA00001663"/>
    </source>
</evidence>
<evidence type="ECO:0000256" key="10">
    <source>
        <dbReference type="ARBA" id="ARBA00022723"/>
    </source>
</evidence>
<comment type="cofactor">
    <cofactor evidence="2">
        <name>a divalent metal cation</name>
        <dbReference type="ChEBI" id="CHEBI:60240"/>
    </cofactor>
</comment>
<evidence type="ECO:0000256" key="13">
    <source>
        <dbReference type="ARBA" id="ARBA00022884"/>
    </source>
</evidence>
<evidence type="ECO:0000256" key="8">
    <source>
        <dbReference type="ARBA" id="ARBA00022490"/>
    </source>
</evidence>